<keyword evidence="2" id="KW-0012">Acyltransferase</keyword>
<evidence type="ECO:0000259" key="4">
    <source>
        <dbReference type="PROSITE" id="PS51186"/>
    </source>
</evidence>
<dbReference type="PROSITE" id="PS51186">
    <property type="entry name" value="GNAT"/>
    <property type="match status" value="2"/>
</dbReference>
<evidence type="ECO:0000256" key="2">
    <source>
        <dbReference type="ARBA" id="ARBA00023315"/>
    </source>
</evidence>
<dbReference type="PANTHER" id="PTHR43792:SF8">
    <property type="entry name" value="[RIBOSOMAL PROTEIN US5]-ALANINE N-ACETYLTRANSFERASE"/>
    <property type="match status" value="1"/>
</dbReference>
<proteinExistence type="inferred from homology"/>
<dbReference type="InterPro" id="IPR051531">
    <property type="entry name" value="N-acetyltransferase"/>
</dbReference>
<organism evidence="5 6">
    <name type="scientific">Fodinibacter luteus</name>
    <dbReference type="NCBI Taxonomy" id="552064"/>
    <lineage>
        <taxon>Bacteria</taxon>
        <taxon>Bacillati</taxon>
        <taxon>Actinomycetota</taxon>
        <taxon>Actinomycetes</taxon>
        <taxon>Micrococcales</taxon>
        <taxon>Intrasporangiaceae</taxon>
        <taxon>Fodinibacter (ex Wang et al. 2009)</taxon>
    </lineage>
</organism>
<sequence>MPFPACVPELTDGVVRLRAHRPEDAARIVEQSTDPDSLRWTTVPRPYGLDEAHAFLKLIEDGWSADDGVRYWAVTDADDPDSRYVGTVDLRPRGGGAAETGFGLHPEGRGQGLMAGALRLAARWWFGEGGVRVHWSATRGNFASWRVAWSCGFTHHGTLPQLLPDPEGGAAVDVWRASLGVDDVMEARTPWADPPLLTTDEADGILLRPWRDADLEHLEARDQPAHHMPARGVLDADTFPEWLLARRERMSLGVMLSWCVADAATDAALGEVLVFVTEGTLDDDTAELGYQVLPSARGRGVATAAARVVVEHAFVPRADGGLGMRRLVAQTADDNVASNVVLDRLGFTIWGRETAADVLPDGRAVDALHWELLRD</sequence>
<dbReference type="Proteomes" id="UP001500945">
    <property type="component" value="Unassembled WGS sequence"/>
</dbReference>
<feature type="domain" description="N-acetyltransferase" evidence="4">
    <location>
        <begin position="15"/>
        <end position="178"/>
    </location>
</feature>
<dbReference type="InterPro" id="IPR000182">
    <property type="entry name" value="GNAT_dom"/>
</dbReference>
<protein>
    <recommendedName>
        <fullName evidence="4">N-acetyltransferase domain-containing protein</fullName>
    </recommendedName>
</protein>
<dbReference type="SUPFAM" id="SSF55729">
    <property type="entry name" value="Acyl-CoA N-acyltransferases (Nat)"/>
    <property type="match status" value="2"/>
</dbReference>
<dbReference type="InterPro" id="IPR016181">
    <property type="entry name" value="Acyl_CoA_acyltransferase"/>
</dbReference>
<evidence type="ECO:0000256" key="3">
    <source>
        <dbReference type="ARBA" id="ARBA00038502"/>
    </source>
</evidence>
<dbReference type="Gene3D" id="3.40.630.30">
    <property type="match status" value="2"/>
</dbReference>
<keyword evidence="6" id="KW-1185">Reference proteome</keyword>
<reference evidence="6" key="1">
    <citation type="journal article" date="2019" name="Int. J. Syst. Evol. Microbiol.">
        <title>The Global Catalogue of Microorganisms (GCM) 10K type strain sequencing project: providing services to taxonomists for standard genome sequencing and annotation.</title>
        <authorList>
            <consortium name="The Broad Institute Genomics Platform"/>
            <consortium name="The Broad Institute Genome Sequencing Center for Infectious Disease"/>
            <person name="Wu L."/>
            <person name="Ma J."/>
        </authorList>
    </citation>
    <scope>NUCLEOTIDE SEQUENCE [LARGE SCALE GENOMIC DNA]</scope>
    <source>
        <strain evidence="6">JCM 17809</strain>
    </source>
</reference>
<feature type="domain" description="N-acetyltransferase" evidence="4">
    <location>
        <begin position="205"/>
        <end position="375"/>
    </location>
</feature>
<evidence type="ECO:0000256" key="1">
    <source>
        <dbReference type="ARBA" id="ARBA00022679"/>
    </source>
</evidence>
<dbReference type="Pfam" id="PF13302">
    <property type="entry name" value="Acetyltransf_3"/>
    <property type="match status" value="2"/>
</dbReference>
<comment type="caution">
    <text evidence="5">The sequence shown here is derived from an EMBL/GenBank/DDBJ whole genome shotgun (WGS) entry which is preliminary data.</text>
</comment>
<evidence type="ECO:0000313" key="6">
    <source>
        <dbReference type="Proteomes" id="UP001500945"/>
    </source>
</evidence>
<evidence type="ECO:0000313" key="5">
    <source>
        <dbReference type="EMBL" id="GAA4408519.1"/>
    </source>
</evidence>
<keyword evidence="1" id="KW-0808">Transferase</keyword>
<accession>A0ABP8KKM9</accession>
<dbReference type="EMBL" id="BAABGM010000015">
    <property type="protein sequence ID" value="GAA4408519.1"/>
    <property type="molecule type" value="Genomic_DNA"/>
</dbReference>
<comment type="similarity">
    <text evidence="3">Belongs to the acetyltransferase family. RimJ subfamily.</text>
</comment>
<dbReference type="PANTHER" id="PTHR43792">
    <property type="entry name" value="GNAT FAMILY, PUTATIVE (AFU_ORTHOLOGUE AFUA_3G00765)-RELATED-RELATED"/>
    <property type="match status" value="1"/>
</dbReference>
<gene>
    <name evidence="5" type="ORF">GCM10023168_26050</name>
</gene>
<name>A0ABP8KKM9_9MICO</name>